<dbReference type="RefSeq" id="WP_061499867.1">
    <property type="nucleotide sequence ID" value="NZ_LHZX01000261.1"/>
</dbReference>
<gene>
    <name evidence="2" type="ORF">AD951_04810</name>
</gene>
<evidence type="ECO:0000313" key="2">
    <source>
        <dbReference type="EMBL" id="KXV69861.1"/>
    </source>
</evidence>
<dbReference type="OrthoDB" id="9779872at2"/>
<evidence type="ECO:0000256" key="1">
    <source>
        <dbReference type="SAM" id="MobiDB-lite"/>
    </source>
</evidence>
<dbReference type="EMBL" id="LHZX01000261">
    <property type="protein sequence ID" value="KXV69861.1"/>
    <property type="molecule type" value="Genomic_DNA"/>
</dbReference>
<dbReference type="AlphaFoldDB" id="A0A149UPE2"/>
<comment type="caution">
    <text evidence="2">The sequence shown here is derived from an EMBL/GenBank/DDBJ whole genome shotgun (WGS) entry which is preliminary data.</text>
</comment>
<sequence length="333" mass="36974">MPSSITFGSSENEFHLGKLRGIFNDTLIAPDISTDVSIPSGRHLTIIGPPGAGKSSVIAAALAQQKKTQRFIFSRGEPSFWLRPYANVVKHITEGPDALPNSHQALDTILIEKSYSNPKQDSEMRLLFIDIVLHSCSTGIDTQIITDDIETGVLPDTGIEEKYIQVFRNLLTAGRKSGTSLISTHQAPYCISRELLPDIRENSNILLLHGSLDMRSSDLDDLLISKLGERKISLIKNYIESFPRMKNDTAIHSVLVTFDGLVYAIEHSIPSRDNSEDSGTHVTNKAEASKHAKDILKHLRKTDPTTKLATAYDHLARQNGYRNWMVMRSTLQA</sequence>
<proteinExistence type="predicted"/>
<organism evidence="2 3">
    <name type="scientific">Acetobacter malorum</name>
    <dbReference type="NCBI Taxonomy" id="178901"/>
    <lineage>
        <taxon>Bacteria</taxon>
        <taxon>Pseudomonadati</taxon>
        <taxon>Pseudomonadota</taxon>
        <taxon>Alphaproteobacteria</taxon>
        <taxon>Acetobacterales</taxon>
        <taxon>Acetobacteraceae</taxon>
        <taxon>Acetobacter</taxon>
    </lineage>
</organism>
<feature type="region of interest" description="Disordered" evidence="1">
    <location>
        <begin position="271"/>
        <end position="290"/>
    </location>
</feature>
<dbReference type="InterPro" id="IPR027417">
    <property type="entry name" value="P-loop_NTPase"/>
</dbReference>
<name>A0A149UPE2_9PROT</name>
<evidence type="ECO:0000313" key="3">
    <source>
        <dbReference type="Proteomes" id="UP000075377"/>
    </source>
</evidence>
<dbReference type="SUPFAM" id="SSF52540">
    <property type="entry name" value="P-loop containing nucleoside triphosphate hydrolases"/>
    <property type="match status" value="1"/>
</dbReference>
<dbReference type="Proteomes" id="UP000075377">
    <property type="component" value="Unassembled WGS sequence"/>
</dbReference>
<protein>
    <submittedName>
        <fullName evidence="2">Uncharacterized protein</fullName>
    </submittedName>
</protein>
<reference evidence="2 3" key="1">
    <citation type="submission" date="2015-06" db="EMBL/GenBank/DDBJ databases">
        <title>Improved classification and identification of acetic acid bacteria using matrix-assisted laser desorption/ionization time-of-flight mass spectrometry; Gluconobacter nephelii and Gluconobacter uchimurae are later heterotypic synonyms of Gluconobacter japonicus and Gluconobacter oxydans, respectively.</title>
        <authorList>
            <person name="Li L."/>
            <person name="Cleenwerck I."/>
            <person name="De Vuyst L."/>
            <person name="Vandamme P."/>
        </authorList>
    </citation>
    <scope>NUCLEOTIDE SEQUENCE [LARGE SCALE GENOMIC DNA]</scope>
    <source>
        <strain evidence="2 3">LMG 1699</strain>
    </source>
</reference>
<dbReference type="PATRIC" id="fig|178901.14.peg.966"/>
<dbReference type="Gene3D" id="3.40.50.300">
    <property type="entry name" value="P-loop containing nucleotide triphosphate hydrolases"/>
    <property type="match status" value="1"/>
</dbReference>
<accession>A0A149UPE2</accession>